<sequence>VLSAEEKIRMYQEQDEMKELALKQSEEQRMALENAASSVVNHSSTKDPDTIELEHEVKLRNNQIMDKARNIYDEELPEIKRLNEAIIKAKCQAVVDKQREEKERRL</sequence>
<proteinExistence type="predicted"/>
<dbReference type="AlphaFoldDB" id="A0A7T8KLJ7"/>
<protein>
    <submittedName>
        <fullName evidence="1">Uncharacterized protein</fullName>
    </submittedName>
</protein>
<organism evidence="1 2">
    <name type="scientific">Caligus rogercresseyi</name>
    <name type="common">Sea louse</name>
    <dbReference type="NCBI Taxonomy" id="217165"/>
    <lineage>
        <taxon>Eukaryota</taxon>
        <taxon>Metazoa</taxon>
        <taxon>Ecdysozoa</taxon>
        <taxon>Arthropoda</taxon>
        <taxon>Crustacea</taxon>
        <taxon>Multicrustacea</taxon>
        <taxon>Hexanauplia</taxon>
        <taxon>Copepoda</taxon>
        <taxon>Siphonostomatoida</taxon>
        <taxon>Caligidae</taxon>
        <taxon>Caligus</taxon>
    </lineage>
</organism>
<evidence type="ECO:0000313" key="2">
    <source>
        <dbReference type="Proteomes" id="UP000595437"/>
    </source>
</evidence>
<feature type="non-terminal residue" evidence="1">
    <location>
        <position position="1"/>
    </location>
</feature>
<dbReference type="OrthoDB" id="1902038at2759"/>
<dbReference type="Proteomes" id="UP000595437">
    <property type="component" value="Chromosome 2"/>
</dbReference>
<reference evidence="2" key="1">
    <citation type="submission" date="2021-01" db="EMBL/GenBank/DDBJ databases">
        <title>Caligus Genome Assembly.</title>
        <authorList>
            <person name="Gallardo-Escarate C."/>
        </authorList>
    </citation>
    <scope>NUCLEOTIDE SEQUENCE [LARGE SCALE GENOMIC DNA]</scope>
</reference>
<dbReference type="EMBL" id="CP045891">
    <property type="protein sequence ID" value="QQP58154.1"/>
    <property type="molecule type" value="Genomic_DNA"/>
</dbReference>
<accession>A0A7T8KLJ7</accession>
<gene>
    <name evidence="1" type="ORF">FKW44_003383</name>
</gene>
<evidence type="ECO:0000313" key="1">
    <source>
        <dbReference type="EMBL" id="QQP58154.1"/>
    </source>
</evidence>
<keyword evidence="2" id="KW-1185">Reference proteome</keyword>
<name>A0A7T8KLJ7_CALRO</name>